<evidence type="ECO:0000313" key="10">
    <source>
        <dbReference type="Ensembl" id="ENSGMOP00000009315.2"/>
    </source>
</evidence>
<dbReference type="PROSITE" id="PS00652">
    <property type="entry name" value="TNFR_NGFR_1"/>
    <property type="match status" value="2"/>
</dbReference>
<name>A0A8C4Z873_GADMO</name>
<dbReference type="PANTHER" id="PTHR12120:SF1">
    <property type="entry name" value="TUMOR NECROSIS FACTOR RECEPTOR SUPERFAMILY MEMBER 19"/>
    <property type="match status" value="1"/>
</dbReference>
<keyword evidence="11" id="KW-1185">Reference proteome</keyword>
<keyword evidence="7" id="KW-0675">Receptor</keyword>
<keyword evidence="5" id="KW-0472">Membrane</keyword>
<proteinExistence type="predicted"/>
<evidence type="ECO:0000259" key="9">
    <source>
        <dbReference type="PROSITE" id="PS00652"/>
    </source>
</evidence>
<keyword evidence="3" id="KW-0677">Repeat</keyword>
<evidence type="ECO:0000256" key="7">
    <source>
        <dbReference type="ARBA" id="ARBA00023170"/>
    </source>
</evidence>
<evidence type="ECO:0000256" key="4">
    <source>
        <dbReference type="ARBA" id="ARBA00022989"/>
    </source>
</evidence>
<dbReference type="GO" id="GO:0005886">
    <property type="term" value="C:plasma membrane"/>
    <property type="evidence" value="ECO:0007669"/>
    <property type="project" value="TreeGrafter"/>
</dbReference>
<keyword evidence="4" id="KW-1133">Transmembrane helix</keyword>
<comment type="subcellular location">
    <subcellularLocation>
        <location evidence="1">Membrane</location>
        <topology evidence="1">Single-pass membrane protein</topology>
    </subcellularLocation>
</comment>
<dbReference type="AlphaFoldDB" id="A0A8C4Z873"/>
<feature type="domain" description="TNFR-Cys" evidence="9">
    <location>
        <begin position="4"/>
        <end position="42"/>
    </location>
</feature>
<evidence type="ECO:0000256" key="1">
    <source>
        <dbReference type="ARBA" id="ARBA00004167"/>
    </source>
</evidence>
<keyword evidence="2" id="KW-0812">Transmembrane</keyword>
<evidence type="ECO:0000256" key="6">
    <source>
        <dbReference type="ARBA" id="ARBA00023157"/>
    </source>
</evidence>
<keyword evidence="8" id="KW-0325">Glycoprotein</keyword>
<reference evidence="10" key="2">
    <citation type="submission" date="2025-09" db="UniProtKB">
        <authorList>
            <consortium name="Ensembl"/>
        </authorList>
    </citation>
    <scope>IDENTIFICATION</scope>
</reference>
<dbReference type="PANTHER" id="PTHR12120">
    <property type="entry name" value="TNFR-CYS DOMAIN-CONTAINING PROTEIN"/>
    <property type="match status" value="1"/>
</dbReference>
<dbReference type="Pfam" id="PF00020">
    <property type="entry name" value="TNFR_c6"/>
    <property type="match status" value="1"/>
</dbReference>
<dbReference type="Gene3D" id="2.10.50.10">
    <property type="entry name" value="Tumor Necrosis Factor Receptor, subunit A, domain 2"/>
    <property type="match status" value="1"/>
</dbReference>
<keyword evidence="6" id="KW-1015">Disulfide bond</keyword>
<dbReference type="Ensembl" id="ENSGMOT00000009568.2">
    <property type="protein sequence ID" value="ENSGMOP00000009315.2"/>
    <property type="gene ID" value="ENSGMOG00000008714.2"/>
</dbReference>
<evidence type="ECO:0000256" key="2">
    <source>
        <dbReference type="ARBA" id="ARBA00022692"/>
    </source>
</evidence>
<feature type="domain" description="TNFR-Cys" evidence="9">
    <location>
        <begin position="45"/>
        <end position="84"/>
    </location>
</feature>
<dbReference type="GeneTree" id="ENSGT00940000153259"/>
<evidence type="ECO:0000313" key="11">
    <source>
        <dbReference type="Proteomes" id="UP000694546"/>
    </source>
</evidence>
<dbReference type="GO" id="GO:0038023">
    <property type="term" value="F:signaling receptor activity"/>
    <property type="evidence" value="ECO:0007669"/>
    <property type="project" value="InterPro"/>
</dbReference>
<dbReference type="Proteomes" id="UP000694546">
    <property type="component" value="Chromosome 16"/>
</dbReference>
<dbReference type="InterPro" id="IPR047526">
    <property type="entry name" value="TNR19/27/EDAR"/>
</dbReference>
<evidence type="ECO:0000256" key="3">
    <source>
        <dbReference type="ARBA" id="ARBA00022737"/>
    </source>
</evidence>
<dbReference type="GO" id="GO:0043123">
    <property type="term" value="P:positive regulation of canonical NF-kappaB signal transduction"/>
    <property type="evidence" value="ECO:0007669"/>
    <property type="project" value="InterPro"/>
</dbReference>
<dbReference type="GO" id="GO:0046330">
    <property type="term" value="P:positive regulation of JNK cascade"/>
    <property type="evidence" value="ECO:0007669"/>
    <property type="project" value="InterPro"/>
</dbReference>
<dbReference type="InterPro" id="IPR001368">
    <property type="entry name" value="TNFR/NGFR_Cys_rich_reg"/>
</dbReference>
<reference evidence="10" key="1">
    <citation type="submission" date="2025-08" db="UniProtKB">
        <authorList>
            <consortium name="Ensembl"/>
        </authorList>
    </citation>
    <scope>IDENTIFICATION</scope>
</reference>
<sequence>IDSCREQEYRDLFGTCKACQQCDAGQELSKECGFGYGVDARCVGCRSARFKEDRGLQKCKPCLDCGLLNRFQKANCSATRNAACGDCLPGYYRKTKLSGFQDMECILCGDQRPAYEPHCKPTSFLFFSPCSPSRTPLQKHLAHIWGNVAAPPFLFSRLKREYRGPWRD</sequence>
<dbReference type="SMART" id="SM00208">
    <property type="entry name" value="TNFR"/>
    <property type="match status" value="2"/>
</dbReference>
<organism evidence="10 11">
    <name type="scientific">Gadus morhua</name>
    <name type="common">Atlantic cod</name>
    <dbReference type="NCBI Taxonomy" id="8049"/>
    <lineage>
        <taxon>Eukaryota</taxon>
        <taxon>Metazoa</taxon>
        <taxon>Chordata</taxon>
        <taxon>Craniata</taxon>
        <taxon>Vertebrata</taxon>
        <taxon>Euteleostomi</taxon>
        <taxon>Actinopterygii</taxon>
        <taxon>Neopterygii</taxon>
        <taxon>Teleostei</taxon>
        <taxon>Neoteleostei</taxon>
        <taxon>Acanthomorphata</taxon>
        <taxon>Zeiogadaria</taxon>
        <taxon>Gadariae</taxon>
        <taxon>Gadiformes</taxon>
        <taxon>Gadoidei</taxon>
        <taxon>Gadidae</taxon>
        <taxon>Gadus</taxon>
    </lineage>
</organism>
<evidence type="ECO:0000256" key="8">
    <source>
        <dbReference type="ARBA" id="ARBA00023180"/>
    </source>
</evidence>
<accession>A0A8C4Z873</accession>
<evidence type="ECO:0000256" key="5">
    <source>
        <dbReference type="ARBA" id="ARBA00023136"/>
    </source>
</evidence>
<protein>
    <recommendedName>
        <fullName evidence="9">TNFR-Cys domain-containing protein</fullName>
    </recommendedName>
</protein>